<accession>A0A5B0PLP7</accession>
<evidence type="ECO:0000313" key="6">
    <source>
        <dbReference type="EMBL" id="KAA1102557.1"/>
    </source>
</evidence>
<dbReference type="Proteomes" id="UP000325313">
    <property type="component" value="Unassembled WGS sequence"/>
</dbReference>
<dbReference type="SUPFAM" id="SSF57701">
    <property type="entry name" value="Zn2/Cys6 DNA-binding domain"/>
    <property type="match status" value="1"/>
</dbReference>
<protein>
    <recommendedName>
        <fullName evidence="4">Zn(2)-C6 fungal-type domain-containing protein</fullName>
    </recommendedName>
</protein>
<name>A0A5B0PLP7_PUCGR</name>
<evidence type="ECO:0000313" key="8">
    <source>
        <dbReference type="Proteomes" id="UP000325313"/>
    </source>
</evidence>
<dbReference type="InterPro" id="IPR007219">
    <property type="entry name" value="XnlR_reg_dom"/>
</dbReference>
<evidence type="ECO:0000259" key="4">
    <source>
        <dbReference type="PROSITE" id="PS50048"/>
    </source>
</evidence>
<dbReference type="Gene3D" id="4.10.240.10">
    <property type="entry name" value="Zn(2)-C6 fungal-type DNA-binding domain"/>
    <property type="match status" value="1"/>
</dbReference>
<dbReference type="Pfam" id="PF04082">
    <property type="entry name" value="Fungal_trans"/>
    <property type="match status" value="1"/>
</dbReference>
<dbReference type="CDD" id="cd00067">
    <property type="entry name" value="GAL4"/>
    <property type="match status" value="1"/>
</dbReference>
<dbReference type="PANTHER" id="PTHR46910">
    <property type="entry name" value="TRANSCRIPTION FACTOR PDR1"/>
    <property type="match status" value="1"/>
</dbReference>
<reference evidence="7 8" key="1">
    <citation type="submission" date="2019-05" db="EMBL/GenBank/DDBJ databases">
        <title>Emergence of the Ug99 lineage of the wheat stem rust pathogen through somatic hybridization.</title>
        <authorList>
            <person name="Li F."/>
            <person name="Upadhyaya N.M."/>
            <person name="Sperschneider J."/>
            <person name="Matny O."/>
            <person name="Nguyen-Phuc H."/>
            <person name="Mago R."/>
            <person name="Raley C."/>
            <person name="Miller M.E."/>
            <person name="Silverstein K.A.T."/>
            <person name="Henningsen E."/>
            <person name="Hirsch C.D."/>
            <person name="Visser B."/>
            <person name="Pretorius Z.A."/>
            <person name="Steffenson B.J."/>
            <person name="Schwessinger B."/>
            <person name="Dodds P.N."/>
            <person name="Figueroa M."/>
        </authorList>
    </citation>
    <scope>NUCLEOTIDE SEQUENCE [LARGE SCALE GENOMIC DNA]</scope>
    <source>
        <strain evidence="5">21-0</strain>
        <strain evidence="6 8">Ug99</strain>
    </source>
</reference>
<organism evidence="6 8">
    <name type="scientific">Puccinia graminis f. sp. tritici</name>
    <dbReference type="NCBI Taxonomy" id="56615"/>
    <lineage>
        <taxon>Eukaryota</taxon>
        <taxon>Fungi</taxon>
        <taxon>Dikarya</taxon>
        <taxon>Basidiomycota</taxon>
        <taxon>Pucciniomycotina</taxon>
        <taxon>Pucciniomycetes</taxon>
        <taxon>Pucciniales</taxon>
        <taxon>Pucciniaceae</taxon>
        <taxon>Puccinia</taxon>
    </lineage>
</organism>
<dbReference type="CDD" id="cd12148">
    <property type="entry name" value="fungal_TF_MHR"/>
    <property type="match status" value="1"/>
</dbReference>
<dbReference type="AlphaFoldDB" id="A0A5B0PLP7"/>
<dbReference type="InterPro" id="IPR036864">
    <property type="entry name" value="Zn2-C6_fun-type_DNA-bd_sf"/>
</dbReference>
<dbReference type="SMART" id="SM00066">
    <property type="entry name" value="GAL4"/>
    <property type="match status" value="1"/>
</dbReference>
<evidence type="ECO:0000256" key="2">
    <source>
        <dbReference type="ARBA" id="ARBA00023242"/>
    </source>
</evidence>
<gene>
    <name evidence="5" type="ORF">PGT21_023249</name>
    <name evidence="6" type="ORF">PGTUg99_015469</name>
</gene>
<dbReference type="Pfam" id="PF00172">
    <property type="entry name" value="Zn_clus"/>
    <property type="match status" value="1"/>
</dbReference>
<comment type="caution">
    <text evidence="6">The sequence shown here is derived from an EMBL/GenBank/DDBJ whole genome shotgun (WGS) entry which is preliminary data.</text>
</comment>
<evidence type="ECO:0000313" key="5">
    <source>
        <dbReference type="EMBL" id="KAA1077895.1"/>
    </source>
</evidence>
<dbReference type="GO" id="GO:0008270">
    <property type="term" value="F:zinc ion binding"/>
    <property type="evidence" value="ECO:0007669"/>
    <property type="project" value="InterPro"/>
</dbReference>
<proteinExistence type="predicted"/>
<keyword evidence="7" id="KW-1185">Reference proteome</keyword>
<dbReference type="GO" id="GO:0003677">
    <property type="term" value="F:DNA binding"/>
    <property type="evidence" value="ECO:0007669"/>
    <property type="project" value="InterPro"/>
</dbReference>
<dbReference type="PROSITE" id="PS00463">
    <property type="entry name" value="ZN2_CY6_FUNGAL_1"/>
    <property type="match status" value="1"/>
</dbReference>
<feature type="region of interest" description="Disordered" evidence="3">
    <location>
        <begin position="679"/>
        <end position="709"/>
    </location>
</feature>
<dbReference type="OrthoDB" id="4456959at2759"/>
<keyword evidence="1" id="KW-0479">Metal-binding</keyword>
<dbReference type="InterPro" id="IPR050987">
    <property type="entry name" value="AtrR-like"/>
</dbReference>
<evidence type="ECO:0000256" key="1">
    <source>
        <dbReference type="ARBA" id="ARBA00022723"/>
    </source>
</evidence>
<feature type="domain" description="Zn(2)-C6 fungal-type" evidence="4">
    <location>
        <begin position="22"/>
        <end position="52"/>
    </location>
</feature>
<evidence type="ECO:0000313" key="7">
    <source>
        <dbReference type="Proteomes" id="UP000324748"/>
    </source>
</evidence>
<sequence>MDAINPNPEITPKRRRYRIPRSCDRCRTSKVKCVVENDRCDSCVRLGVSCTFANPGSLKERPPTVKEAEQLEAHIRSLERLLHAVDPTLDLNNLPDPDTLVSNAERAPQLPIQSLAVPKFQPEIQAAQTDIEEDYFESQLSAVLTGMHGLKIAAKPPVTEIHWTQSDKTQPMSKFIGLTVSPDQYIGPNSGLSMADPSSLGIPRLHVWEFGALCPVDEYLRLRNDDYISGANCFYPAPDLEEALIKLYFEHFHPFVPVIHPTMFRGLHKSGLVETNSTFRALCLLMFSIASRWSTDPRVQLDLTGRPQLSREFVGLRFAHAGLMILFRPAYNRATLLHLQAFVLLTIVSLGAHQLPITWIFIERGMLLAQECGAHREVHHLWNTDPIQDYLRRQAFFYLWEMGYRTSYSLGRAPLVEYDDFDLQPTHVSRGDPLGIFVNPFSNISPAVREAHVAFDAVRVSLFRLGSLKHMLRLLLKMQGDTKAPSGAGSIKSLKLLVDQLNLNAIRCLDKIPPAFKRVDIEGPAEMLMFSVRVITYYSQFQMLIHQTLFNYQDDSPDRKATSPNPHINTCAEFAISSIQAINKLRLRKMLTEGFHWLPFELIVTVVRLVCSIRKQRASISPRENQLRRDNILLAIAILDEMAPSVYTAASYSQVAKIMFGLLDEEDFSLLDSLKSLSGGQQREDQGLNQLPLRDSPTVTTDEWKKDSSDPVGFSSAGFDAAALNLSFFPALHLPSTYLPAQSTPSKTQNPTLA</sequence>
<dbReference type="GO" id="GO:0006351">
    <property type="term" value="P:DNA-templated transcription"/>
    <property type="evidence" value="ECO:0007669"/>
    <property type="project" value="InterPro"/>
</dbReference>
<dbReference type="InterPro" id="IPR001138">
    <property type="entry name" value="Zn2Cys6_DnaBD"/>
</dbReference>
<evidence type="ECO:0000256" key="3">
    <source>
        <dbReference type="SAM" id="MobiDB-lite"/>
    </source>
</evidence>
<dbReference type="EMBL" id="VDEP01000337">
    <property type="protein sequence ID" value="KAA1102557.1"/>
    <property type="molecule type" value="Genomic_DNA"/>
</dbReference>
<dbReference type="EMBL" id="VSWC01000144">
    <property type="protein sequence ID" value="KAA1077895.1"/>
    <property type="molecule type" value="Genomic_DNA"/>
</dbReference>
<keyword evidence="2" id="KW-0539">Nucleus</keyword>
<dbReference type="Proteomes" id="UP000324748">
    <property type="component" value="Unassembled WGS sequence"/>
</dbReference>
<dbReference type="GO" id="GO:0000981">
    <property type="term" value="F:DNA-binding transcription factor activity, RNA polymerase II-specific"/>
    <property type="evidence" value="ECO:0007669"/>
    <property type="project" value="InterPro"/>
</dbReference>
<dbReference type="PANTHER" id="PTHR46910:SF1">
    <property type="entry name" value="MISCELLANEOUS ZN(II)2CYS6 TRANSCRIPTION FACTOR (EUROFUNG)-RELATED"/>
    <property type="match status" value="1"/>
</dbReference>
<dbReference type="PROSITE" id="PS50048">
    <property type="entry name" value="ZN2_CY6_FUNGAL_2"/>
    <property type="match status" value="1"/>
</dbReference>